<dbReference type="AlphaFoldDB" id="X0WLT2"/>
<sequence length="105" mass="12597">MNLFETLKFLRPDQTPEQRLSNLKHDLEHLDSTSFYGSTNEAWEFELEAYGEDCTYILSVSKDFLNSEYYDIETPNHIIEAEDWKQDCEWLRSFMVNNIKDVKIY</sequence>
<gene>
    <name evidence="1" type="ORF">S01H1_72000</name>
</gene>
<reference evidence="1" key="1">
    <citation type="journal article" date="2014" name="Front. Microbiol.">
        <title>High frequency of phylogenetically diverse reductive dehalogenase-homologous genes in deep subseafloor sedimentary metagenomes.</title>
        <authorList>
            <person name="Kawai M."/>
            <person name="Futagami T."/>
            <person name="Toyoda A."/>
            <person name="Takaki Y."/>
            <person name="Nishi S."/>
            <person name="Hori S."/>
            <person name="Arai W."/>
            <person name="Tsubouchi T."/>
            <person name="Morono Y."/>
            <person name="Uchiyama I."/>
            <person name="Ito T."/>
            <person name="Fujiyama A."/>
            <person name="Inagaki F."/>
            <person name="Takami H."/>
        </authorList>
    </citation>
    <scope>NUCLEOTIDE SEQUENCE</scope>
    <source>
        <strain evidence="1">Expedition CK06-06</strain>
    </source>
</reference>
<organism evidence="1">
    <name type="scientific">marine sediment metagenome</name>
    <dbReference type="NCBI Taxonomy" id="412755"/>
    <lineage>
        <taxon>unclassified sequences</taxon>
        <taxon>metagenomes</taxon>
        <taxon>ecological metagenomes</taxon>
    </lineage>
</organism>
<proteinExistence type="predicted"/>
<accession>X0WLT2</accession>
<protein>
    <submittedName>
        <fullName evidence="1">Uncharacterized protein</fullName>
    </submittedName>
</protein>
<dbReference type="EMBL" id="BARS01047985">
    <property type="protein sequence ID" value="GAG31610.1"/>
    <property type="molecule type" value="Genomic_DNA"/>
</dbReference>
<evidence type="ECO:0000313" key="1">
    <source>
        <dbReference type="EMBL" id="GAG31610.1"/>
    </source>
</evidence>
<name>X0WLT2_9ZZZZ</name>
<comment type="caution">
    <text evidence="1">The sequence shown here is derived from an EMBL/GenBank/DDBJ whole genome shotgun (WGS) entry which is preliminary data.</text>
</comment>